<dbReference type="InterPro" id="IPR029021">
    <property type="entry name" value="Prot-tyrosine_phosphatase-like"/>
</dbReference>
<organism evidence="1 2">
    <name type="scientific">Tribonema minus</name>
    <dbReference type="NCBI Taxonomy" id="303371"/>
    <lineage>
        <taxon>Eukaryota</taxon>
        <taxon>Sar</taxon>
        <taxon>Stramenopiles</taxon>
        <taxon>Ochrophyta</taxon>
        <taxon>PX clade</taxon>
        <taxon>Xanthophyceae</taxon>
        <taxon>Tribonematales</taxon>
        <taxon>Tribonemataceae</taxon>
        <taxon>Tribonema</taxon>
    </lineage>
</organism>
<sequence>IALLQENPCGDYPGDYDVGEEAVKGALELLLDHKLYPILLVCSAGSHLCSRLIGCLRRLQHWSMTAILDEVR</sequence>
<keyword evidence="2" id="KW-1185">Reference proteome</keyword>
<reference evidence="1" key="1">
    <citation type="submission" date="2021-02" db="EMBL/GenBank/DDBJ databases">
        <title>First Annotated Genome of the Yellow-green Alga Tribonema minus.</title>
        <authorList>
            <person name="Mahan K.M."/>
        </authorList>
    </citation>
    <scope>NUCLEOTIDE SEQUENCE</scope>
    <source>
        <strain evidence="1">UTEX B ZZ1240</strain>
    </source>
</reference>
<gene>
    <name evidence="1" type="ORF">JKP88DRAFT_132964</name>
</gene>
<comment type="caution">
    <text evidence="1">The sequence shown here is derived from an EMBL/GenBank/DDBJ whole genome shotgun (WGS) entry which is preliminary data.</text>
</comment>
<dbReference type="Proteomes" id="UP000664859">
    <property type="component" value="Unassembled WGS sequence"/>
</dbReference>
<feature type="non-terminal residue" evidence="1">
    <location>
        <position position="1"/>
    </location>
</feature>
<evidence type="ECO:0000313" key="2">
    <source>
        <dbReference type="Proteomes" id="UP000664859"/>
    </source>
</evidence>
<dbReference type="PANTHER" id="PTHR31126:SF1">
    <property type="entry name" value="TYROSINE SPECIFIC PROTEIN PHOSPHATASES DOMAIN-CONTAINING PROTEIN"/>
    <property type="match status" value="1"/>
</dbReference>
<dbReference type="Pfam" id="PF03162">
    <property type="entry name" value="Y_phosphatase2"/>
    <property type="match status" value="1"/>
</dbReference>
<accession>A0A835YMY4</accession>
<dbReference type="InterPro" id="IPR004861">
    <property type="entry name" value="Siw14-like"/>
</dbReference>
<dbReference type="AlphaFoldDB" id="A0A835YMY4"/>
<dbReference type="GO" id="GO:0016791">
    <property type="term" value="F:phosphatase activity"/>
    <property type="evidence" value="ECO:0007669"/>
    <property type="project" value="TreeGrafter"/>
</dbReference>
<dbReference type="PANTHER" id="PTHR31126">
    <property type="entry name" value="TYROSINE-PROTEIN PHOSPHATASE"/>
    <property type="match status" value="1"/>
</dbReference>
<proteinExistence type="predicted"/>
<dbReference type="SUPFAM" id="SSF52799">
    <property type="entry name" value="(Phosphotyrosine protein) phosphatases II"/>
    <property type="match status" value="1"/>
</dbReference>
<feature type="non-terminal residue" evidence="1">
    <location>
        <position position="72"/>
    </location>
</feature>
<evidence type="ECO:0000313" key="1">
    <source>
        <dbReference type="EMBL" id="KAG5178124.1"/>
    </source>
</evidence>
<protein>
    <submittedName>
        <fullName evidence="1">Tyrosine phosphatase family-domain-containing protein</fullName>
    </submittedName>
</protein>
<dbReference type="OrthoDB" id="6375174at2759"/>
<dbReference type="EMBL" id="JAFCMP010000517">
    <property type="protein sequence ID" value="KAG5178124.1"/>
    <property type="molecule type" value="Genomic_DNA"/>
</dbReference>
<name>A0A835YMY4_9STRA</name>
<dbReference type="Gene3D" id="3.90.190.10">
    <property type="entry name" value="Protein tyrosine phosphatase superfamily"/>
    <property type="match status" value="1"/>
</dbReference>